<gene>
    <name evidence="2" type="ORF">HOLleu_17012</name>
</gene>
<evidence type="ECO:0000313" key="3">
    <source>
        <dbReference type="Proteomes" id="UP001152320"/>
    </source>
</evidence>
<organism evidence="2 3">
    <name type="scientific">Holothuria leucospilota</name>
    <name type="common">Black long sea cucumber</name>
    <name type="synonym">Mertensiothuria leucospilota</name>
    <dbReference type="NCBI Taxonomy" id="206669"/>
    <lineage>
        <taxon>Eukaryota</taxon>
        <taxon>Metazoa</taxon>
        <taxon>Echinodermata</taxon>
        <taxon>Eleutherozoa</taxon>
        <taxon>Echinozoa</taxon>
        <taxon>Holothuroidea</taxon>
        <taxon>Aspidochirotacea</taxon>
        <taxon>Aspidochirotida</taxon>
        <taxon>Holothuriidae</taxon>
        <taxon>Holothuria</taxon>
    </lineage>
</organism>
<evidence type="ECO:0000256" key="1">
    <source>
        <dbReference type="SAM" id="SignalP"/>
    </source>
</evidence>
<proteinExistence type="predicted"/>
<evidence type="ECO:0000313" key="2">
    <source>
        <dbReference type="EMBL" id="KAJ8039333.1"/>
    </source>
</evidence>
<keyword evidence="3" id="KW-1185">Reference proteome</keyword>
<dbReference type="AlphaFoldDB" id="A0A9Q1C4Y8"/>
<reference evidence="2" key="1">
    <citation type="submission" date="2021-10" db="EMBL/GenBank/DDBJ databases">
        <title>Tropical sea cucumber genome reveals ecological adaptation and Cuvierian tubules defense mechanism.</title>
        <authorList>
            <person name="Chen T."/>
        </authorList>
    </citation>
    <scope>NUCLEOTIDE SEQUENCE</scope>
    <source>
        <strain evidence="2">Nanhai2018</strain>
        <tissue evidence="2">Muscle</tissue>
    </source>
</reference>
<keyword evidence="1" id="KW-0732">Signal</keyword>
<comment type="caution">
    <text evidence="2">The sequence shown here is derived from an EMBL/GenBank/DDBJ whole genome shotgun (WGS) entry which is preliminary data.</text>
</comment>
<name>A0A9Q1C4Y8_HOLLE</name>
<protein>
    <submittedName>
        <fullName evidence="2">Uncharacterized protein</fullName>
    </submittedName>
</protein>
<sequence length="200" mass="21945">MLRWFSFIALIAACGASALPVQETMTFEWNGIEHRESRQVEGDIVTLRDEEGGFAVILDYERDIMMIKNVTSKTCFFSSLGNVPVPKDTKVPFMVETITNETTETGIEERSSDPIVFSVVGKIPPSYIMLTNDESVVMECVSGTSMSIEAKSTNKRSVSGVIGAVTAIISLFVTIAGSGSADYHYHYHTHDVNVDVGYGR</sequence>
<feature type="chain" id="PRO_5040237785" evidence="1">
    <location>
        <begin position="19"/>
        <end position="200"/>
    </location>
</feature>
<dbReference type="EMBL" id="JAIZAY010000007">
    <property type="protein sequence ID" value="KAJ8039333.1"/>
    <property type="molecule type" value="Genomic_DNA"/>
</dbReference>
<dbReference type="Proteomes" id="UP001152320">
    <property type="component" value="Chromosome 7"/>
</dbReference>
<accession>A0A9Q1C4Y8</accession>
<feature type="signal peptide" evidence="1">
    <location>
        <begin position="1"/>
        <end position="18"/>
    </location>
</feature>